<sequence length="209" mass="23296">MAWTAKIYKQETDIDLGNIESLCSPQGTLAKARLPLKEVGNCLLKTANHLALRLLPSFHTSEPLFNPRQTVSNPRSEYSRRRAVIGLLCRIESFEPSLSNYAFLEEGRDRNHRMFKLQPAPLAPLLLAPDWERRSPRDHNADVGGDNIIDLPYRTSPSSVHGRITAVNFNCTLAVQQYAFSTVVGMACKGTERSRTHGRVEVPGSRGPS</sequence>
<evidence type="ECO:0000313" key="1">
    <source>
        <dbReference type="EMBL" id="ROT37114.1"/>
    </source>
</evidence>
<gene>
    <name evidence="1" type="ORF">SODALDRAFT_360792</name>
</gene>
<name>A0A3N2PRQ8_SODAK</name>
<reference evidence="1 2" key="1">
    <citation type="journal article" date="2018" name="Mol. Ecol.">
        <title>The obligate alkalophilic soda-lake fungus Sodiomyces alkalinus has shifted to a protein diet.</title>
        <authorList>
            <person name="Grum-Grzhimaylo A.A."/>
            <person name="Falkoski D.L."/>
            <person name="van den Heuvel J."/>
            <person name="Valero-Jimenez C.A."/>
            <person name="Min B."/>
            <person name="Choi I.G."/>
            <person name="Lipzen A."/>
            <person name="Daum C.G."/>
            <person name="Aanen D.K."/>
            <person name="Tsang A."/>
            <person name="Henrissat B."/>
            <person name="Bilanenko E.N."/>
            <person name="de Vries R.P."/>
            <person name="van Kan J.A.L."/>
            <person name="Grigoriev I.V."/>
            <person name="Debets A.J.M."/>
        </authorList>
    </citation>
    <scope>NUCLEOTIDE SEQUENCE [LARGE SCALE GENOMIC DNA]</scope>
    <source>
        <strain evidence="1 2">F11</strain>
    </source>
</reference>
<proteinExistence type="predicted"/>
<dbReference type="GeneID" id="39582789"/>
<organism evidence="1 2">
    <name type="scientific">Sodiomyces alkalinus (strain CBS 110278 / VKM F-3762 / F11)</name>
    <name type="common">Alkaliphilic filamentous fungus</name>
    <dbReference type="NCBI Taxonomy" id="1314773"/>
    <lineage>
        <taxon>Eukaryota</taxon>
        <taxon>Fungi</taxon>
        <taxon>Dikarya</taxon>
        <taxon>Ascomycota</taxon>
        <taxon>Pezizomycotina</taxon>
        <taxon>Sordariomycetes</taxon>
        <taxon>Hypocreomycetidae</taxon>
        <taxon>Glomerellales</taxon>
        <taxon>Plectosphaerellaceae</taxon>
        <taxon>Sodiomyces</taxon>
    </lineage>
</organism>
<dbReference type="Proteomes" id="UP000272025">
    <property type="component" value="Unassembled WGS sequence"/>
</dbReference>
<evidence type="ECO:0000313" key="2">
    <source>
        <dbReference type="Proteomes" id="UP000272025"/>
    </source>
</evidence>
<dbReference type="RefSeq" id="XP_028464920.1">
    <property type="nucleotide sequence ID" value="XM_028614311.1"/>
</dbReference>
<dbReference type="AlphaFoldDB" id="A0A3N2PRQ8"/>
<protein>
    <submittedName>
        <fullName evidence="1">Uncharacterized protein</fullName>
    </submittedName>
</protein>
<dbReference type="EMBL" id="ML119057">
    <property type="protein sequence ID" value="ROT37114.1"/>
    <property type="molecule type" value="Genomic_DNA"/>
</dbReference>
<accession>A0A3N2PRQ8</accession>
<keyword evidence="2" id="KW-1185">Reference proteome</keyword>